<dbReference type="GO" id="GO:0015074">
    <property type="term" value="P:DNA integration"/>
    <property type="evidence" value="ECO:0007669"/>
    <property type="project" value="InterPro"/>
</dbReference>
<feature type="compositionally biased region" description="Basic and acidic residues" evidence="5">
    <location>
        <begin position="271"/>
        <end position="281"/>
    </location>
</feature>
<gene>
    <name evidence="9" type="ORF">AK812_SmicGene38783</name>
</gene>
<dbReference type="InterPro" id="IPR050951">
    <property type="entry name" value="Retrovirus_Pol_polyprotein"/>
</dbReference>
<feature type="region of interest" description="Disordered" evidence="5">
    <location>
        <begin position="1370"/>
        <end position="1391"/>
    </location>
</feature>
<evidence type="ECO:0000259" key="6">
    <source>
        <dbReference type="PROSITE" id="PS50158"/>
    </source>
</evidence>
<feature type="region of interest" description="Disordered" evidence="5">
    <location>
        <begin position="1403"/>
        <end position="1463"/>
    </location>
</feature>
<evidence type="ECO:0000256" key="4">
    <source>
        <dbReference type="PROSITE-ProRule" id="PRU00047"/>
    </source>
</evidence>
<dbReference type="InterPro" id="IPR012337">
    <property type="entry name" value="RNaseH-like_sf"/>
</dbReference>
<evidence type="ECO:0000256" key="3">
    <source>
        <dbReference type="ARBA" id="ARBA00022833"/>
    </source>
</evidence>
<evidence type="ECO:0000256" key="2">
    <source>
        <dbReference type="ARBA" id="ARBA00022771"/>
    </source>
</evidence>
<reference evidence="9 10" key="1">
    <citation type="submission" date="2016-02" db="EMBL/GenBank/DDBJ databases">
        <title>Genome analysis of coral dinoflagellate symbionts highlights evolutionary adaptations to a symbiotic lifestyle.</title>
        <authorList>
            <person name="Aranda M."/>
            <person name="Li Y."/>
            <person name="Liew Y.J."/>
            <person name="Baumgarten S."/>
            <person name="Simakov O."/>
            <person name="Wilson M."/>
            <person name="Piel J."/>
            <person name="Ashoor H."/>
            <person name="Bougouffa S."/>
            <person name="Bajic V.B."/>
            <person name="Ryu T."/>
            <person name="Ravasi T."/>
            <person name="Bayer T."/>
            <person name="Micklem G."/>
            <person name="Kim H."/>
            <person name="Bhak J."/>
            <person name="Lajeunesse T.C."/>
            <person name="Voolstra C.R."/>
        </authorList>
    </citation>
    <scope>NUCLEOTIDE SEQUENCE [LARGE SCALE GENOMIC DNA]</scope>
    <source>
        <strain evidence="9 10">CCMP2467</strain>
    </source>
</reference>
<feature type="region of interest" description="Disordered" evidence="5">
    <location>
        <begin position="1"/>
        <end position="80"/>
    </location>
</feature>
<feature type="compositionally biased region" description="Basic residues" evidence="5">
    <location>
        <begin position="39"/>
        <end position="52"/>
    </location>
</feature>
<dbReference type="Gene3D" id="3.30.420.10">
    <property type="entry name" value="Ribonuclease H-like superfamily/Ribonuclease H"/>
    <property type="match status" value="1"/>
</dbReference>
<dbReference type="Gene3D" id="4.10.60.10">
    <property type="entry name" value="Zinc finger, CCHC-type"/>
    <property type="match status" value="1"/>
</dbReference>
<sequence>MSAGAVPVPEDDGGDLSPPPGYEYEPSAEEEFADFQRWRRERGSRRGARRTARRDDEDEGEDDQFRTNAGPPPTWDGTSSPFEDYLIRAKIWCSTTKARPRTRGPLLLKALAETPFQDFKHLAKDSSWLNDINNAEVLLDKMNSPEYYGDDQEEHLLSALSRLTYHLKRQRQETARQFLARWETAERKAKEHKVDLPSVYRGFLLINALGLSEGDIKALLNYTHGSIEPKEIRTWLRKHETKLQANQLGTDGQSTKTRTSTTASSTSSAHLMEDAKTGDYKEEPDEVEEMEAFLADLEGSETENYDEIGTLEEAETAEILSVMLKERKKKTFVQSNQLKKEKELSRGYGQRGQAHHGGPVRPGIYRLSISELKKRTRCKGCGKIGHWKRECPDNPANEKAAHFLEVEIEDEEDALFCHYLEALPDPEDVEGRVFEHEPTGYGSAVLHLDEEQPFVYLSRPSVIFRTSERVSSKCCLLVKKPFQLKDSNPLPISYLCGIATMEGNSGKRARAEPQPQPPLWVRLWGNMVVKLLIFVRPVLRMMQNLCRPGPMEEMRTLRQNWEEIPLSCLSEVHEELGTVLKNRRRERGAPPSPQPLRERGAPSSPQPTTPGASAPGSPPSFNSLGPTASPQSQPRGPPPPVPMGPAVSSSRASRARHRNSSDSETSSTGGYELVEPVMEMINEKLVDRSLQDRIMTNGAQVIFKNIPMCHCGHAAGIEVTLKTGPNYQKVFLRCYNPPGKHQCRFFAWPEEQPLRDETHRMIREQVQEGGKSSPRELLCQVIQAKCEHRFGTINSGTNQHYVMKRCRICQKMMERYRRPPAQKTIREDNQDFDTDREDYEAWKEDFAQQCQKFHVTAALLLPDVPSGLRDSNSKDQYFRWSVSNPEAQTAFEGVCPDGLMKRNMAHRLIGAAVAVLYTTTVDQIYQYYLGAVDQTHRETKFILRKQFHEKITPQGVPRGNLKEIYANEDEDMEPAQANGEGPDQEPEGGRFQEPAQADGEVPDQEPEGGPSEQCEEQELPGSRPRILKSAKANHEVIEIARNLKCSVCSRFAQTRPQRRAAPPREYGLNEVVGLDTLWLPYLNGRKTLALNVIDWSSHFQLIIPVKTANPEAIWIAFQQWIRLFGPPKQVYVDQGPEFKGSFRNRVSREGIHMEPSSLESPFQRGVTERHGKTFKVMLSKAMNEVSCDAHKTWQALVDNVIMMKNRLANRGGFSPIQRVFGYYPRLPGGLMSSDIEDPRKAAAKAFFATDCDQALRNALSAGPRPQIEYHVGQMVYFYRIGHSKKGRKLPDLWCGPARIVLLDLPGTVWLSYQGGIVKASPERVRPASPEEQLTVSGWLAGLTRAREDFEATPKRGYLDLSQDPLPEYQEEVPGEEDQGDGPHGGDQVLEQPPPLRRVRMKMSPLETVTIPPPQGRNEETAGEGTDDGPEPSQSSWESLPRTRPHEELPDDETPGPPAKKSRTELLEIYYAKLETLMKTRQRKEVRLKELNQHDLDCFIRAAEKEIKNNLETQAYEILGPEESQRVRTEKPERIMDSRFVRTAKPLEESDLDKARAEGLLLAGEHGGPCKAKVRHVMKGFSENGAEELDAATPQVTRDGVIAVTQMIAGQGWRLGFLDFTQAFHSGDPISRELYAEQPPEGIPGLQRGSFYGSGRPATELGYTQSVVDPCIYYLHNKKETGWKSLEGIISVATDDMLHGGGAEHQAKMEYLNKTYKLGKFQYGEGRFTGKNFKPLPCGGVLIEQDHYVKEKIETISITRVRKSQRYSMCNEKEIGELRSLVGGLAWLAKETRPDLCGRVCLLQQAFPRPRVRDLIQANQLANEAMKYPAGIKVSKIPLERIRISTVTDASWGNAAEPMTGKDPDYWVETQDQWIRYHVRPRRTLFHPGMTDDGPDIHQLSSQRRTHYQCDGPAQLHADEWAHPNKVKLLETGPWVGKTIFDKGATTEANIHEGFLQNRRLSSQGGHIILYHDKDLQYEPWAKVTVASWKSYKLKRKVVNTLAAECQALVSGVGNLQWHRFLFAEAQNDPIKDRDWERKLSNIPFLAVTDSKSLYDTLSKQTCPFSQVDDKRTAIDVSILKHDLEGAGTVRWIDGRNMISDNLTKNAGGNYLRFVMSRGQWTLNEQGFTELEKNRTEASQECFFLCPFLWGTGFAQKKFGPV</sequence>
<dbReference type="PROSITE" id="PS50994">
    <property type="entry name" value="INTEGRASE"/>
    <property type="match status" value="1"/>
</dbReference>
<protein>
    <recommendedName>
        <fullName evidence="11">Copia protein</fullName>
    </recommendedName>
</protein>
<evidence type="ECO:0000256" key="5">
    <source>
        <dbReference type="SAM" id="MobiDB-lite"/>
    </source>
</evidence>
<evidence type="ECO:0000313" key="10">
    <source>
        <dbReference type="Proteomes" id="UP000186817"/>
    </source>
</evidence>
<organism evidence="9 10">
    <name type="scientific">Symbiodinium microadriaticum</name>
    <name type="common">Dinoflagellate</name>
    <name type="synonym">Zooxanthella microadriatica</name>
    <dbReference type="NCBI Taxonomy" id="2951"/>
    <lineage>
        <taxon>Eukaryota</taxon>
        <taxon>Sar</taxon>
        <taxon>Alveolata</taxon>
        <taxon>Dinophyceae</taxon>
        <taxon>Suessiales</taxon>
        <taxon>Symbiodiniaceae</taxon>
        <taxon>Symbiodinium</taxon>
    </lineage>
</organism>
<dbReference type="PANTHER" id="PTHR37984:SF5">
    <property type="entry name" value="PROTEIN NYNRIN-LIKE"/>
    <property type="match status" value="1"/>
</dbReference>
<keyword evidence="2 4" id="KW-0863">Zinc-finger</keyword>
<comment type="caution">
    <text evidence="9">The sequence shown here is derived from an EMBL/GenBank/DDBJ whole genome shotgun (WGS) entry which is preliminary data.</text>
</comment>
<evidence type="ECO:0000259" key="8">
    <source>
        <dbReference type="PROSITE" id="PS51999"/>
    </source>
</evidence>
<feature type="domain" description="Integrase catalytic" evidence="7">
    <location>
        <begin position="1058"/>
        <end position="1223"/>
    </location>
</feature>
<feature type="region of interest" description="Disordered" evidence="5">
    <location>
        <begin position="341"/>
        <end position="360"/>
    </location>
</feature>
<dbReference type="EMBL" id="LSRX01001348">
    <property type="protein sequence ID" value="OLP80754.1"/>
    <property type="molecule type" value="Genomic_DNA"/>
</dbReference>
<dbReference type="PROSITE" id="PS50158">
    <property type="entry name" value="ZF_CCHC"/>
    <property type="match status" value="1"/>
</dbReference>
<dbReference type="InterPro" id="IPR001878">
    <property type="entry name" value="Znf_CCHC"/>
</dbReference>
<evidence type="ECO:0008006" key="11">
    <source>
        <dbReference type="Google" id="ProtNLM"/>
    </source>
</evidence>
<feature type="domain" description="GRF-type" evidence="8">
    <location>
        <begin position="709"/>
        <end position="752"/>
    </location>
</feature>
<dbReference type="InterPro" id="IPR036397">
    <property type="entry name" value="RNaseH_sf"/>
</dbReference>
<keyword evidence="1" id="KW-0479">Metal-binding</keyword>
<evidence type="ECO:0000313" key="9">
    <source>
        <dbReference type="EMBL" id="OLP80754.1"/>
    </source>
</evidence>
<dbReference type="InterPro" id="IPR010666">
    <property type="entry name" value="Znf_GRF"/>
</dbReference>
<evidence type="ECO:0000259" key="7">
    <source>
        <dbReference type="PROSITE" id="PS50994"/>
    </source>
</evidence>
<feature type="region of interest" description="Disordered" evidence="5">
    <location>
        <begin position="579"/>
        <end position="674"/>
    </location>
</feature>
<feature type="compositionally biased region" description="Acidic residues" evidence="5">
    <location>
        <begin position="1420"/>
        <end position="1429"/>
    </location>
</feature>
<dbReference type="SUPFAM" id="SSF53098">
    <property type="entry name" value="Ribonuclease H-like"/>
    <property type="match status" value="1"/>
</dbReference>
<feature type="region of interest" description="Disordered" evidence="5">
    <location>
        <begin position="244"/>
        <end position="284"/>
    </location>
</feature>
<feature type="region of interest" description="Disordered" evidence="5">
    <location>
        <begin position="971"/>
        <end position="1023"/>
    </location>
</feature>
<feature type="domain" description="CCHC-type" evidence="6">
    <location>
        <begin position="377"/>
        <end position="393"/>
    </location>
</feature>
<dbReference type="InterPro" id="IPR001584">
    <property type="entry name" value="Integrase_cat-core"/>
</dbReference>
<accession>A0A1Q9CCT9</accession>
<proteinExistence type="predicted"/>
<name>A0A1Q9CCT9_SYMMI</name>
<dbReference type="Proteomes" id="UP000186817">
    <property type="component" value="Unassembled WGS sequence"/>
</dbReference>
<dbReference type="SUPFAM" id="SSF57756">
    <property type="entry name" value="Retrovirus zinc finger-like domains"/>
    <property type="match status" value="1"/>
</dbReference>
<dbReference type="PANTHER" id="PTHR37984">
    <property type="entry name" value="PROTEIN CBG26694"/>
    <property type="match status" value="1"/>
</dbReference>
<dbReference type="GO" id="GO:0003676">
    <property type="term" value="F:nucleic acid binding"/>
    <property type="evidence" value="ECO:0007669"/>
    <property type="project" value="InterPro"/>
</dbReference>
<keyword evidence="10" id="KW-1185">Reference proteome</keyword>
<dbReference type="PROSITE" id="PS51999">
    <property type="entry name" value="ZF_GRF"/>
    <property type="match status" value="1"/>
</dbReference>
<feature type="compositionally biased region" description="Polar residues" evidence="5">
    <location>
        <begin position="244"/>
        <end position="253"/>
    </location>
</feature>
<dbReference type="Pfam" id="PF06839">
    <property type="entry name" value="Zn_ribbon_GRF"/>
    <property type="match status" value="1"/>
</dbReference>
<evidence type="ECO:0000256" key="1">
    <source>
        <dbReference type="ARBA" id="ARBA00022723"/>
    </source>
</evidence>
<dbReference type="OrthoDB" id="425941at2759"/>
<feature type="compositionally biased region" description="Low complexity" evidence="5">
    <location>
        <begin position="254"/>
        <end position="268"/>
    </location>
</feature>
<keyword evidence="3" id="KW-0862">Zinc</keyword>
<feature type="compositionally biased region" description="Acidic residues" evidence="5">
    <location>
        <begin position="1370"/>
        <end position="1379"/>
    </location>
</feature>
<dbReference type="InterPro" id="IPR036875">
    <property type="entry name" value="Znf_CCHC_sf"/>
</dbReference>
<dbReference type="GO" id="GO:0008270">
    <property type="term" value="F:zinc ion binding"/>
    <property type="evidence" value="ECO:0007669"/>
    <property type="project" value="UniProtKB-KW"/>
</dbReference>